<feature type="transmembrane region" description="Helical" evidence="2">
    <location>
        <begin position="6"/>
        <end position="26"/>
    </location>
</feature>
<reference evidence="3 4" key="1">
    <citation type="journal article" date="2024" name="J Genomics">
        <title>Draft genome sequencing and assembly of Favolaschia claudopus CIRM-BRFM 2984 isolated from oak limbs.</title>
        <authorList>
            <person name="Navarro D."/>
            <person name="Drula E."/>
            <person name="Chaduli D."/>
            <person name="Cazenave R."/>
            <person name="Ahrendt S."/>
            <person name="Wang J."/>
            <person name="Lipzen A."/>
            <person name="Daum C."/>
            <person name="Barry K."/>
            <person name="Grigoriev I.V."/>
            <person name="Favel A."/>
            <person name="Rosso M.N."/>
            <person name="Martin F."/>
        </authorList>
    </citation>
    <scope>NUCLEOTIDE SEQUENCE [LARGE SCALE GENOMIC DNA]</scope>
    <source>
        <strain evidence="3 4">CIRM-BRFM 2984</strain>
    </source>
</reference>
<protein>
    <submittedName>
        <fullName evidence="3">Uncharacterized protein</fullName>
    </submittedName>
</protein>
<feature type="region of interest" description="Disordered" evidence="1">
    <location>
        <begin position="94"/>
        <end position="117"/>
    </location>
</feature>
<organism evidence="3 4">
    <name type="scientific">Favolaschia claudopus</name>
    <dbReference type="NCBI Taxonomy" id="2862362"/>
    <lineage>
        <taxon>Eukaryota</taxon>
        <taxon>Fungi</taxon>
        <taxon>Dikarya</taxon>
        <taxon>Basidiomycota</taxon>
        <taxon>Agaricomycotina</taxon>
        <taxon>Agaricomycetes</taxon>
        <taxon>Agaricomycetidae</taxon>
        <taxon>Agaricales</taxon>
        <taxon>Marasmiineae</taxon>
        <taxon>Mycenaceae</taxon>
        <taxon>Favolaschia</taxon>
    </lineage>
</organism>
<evidence type="ECO:0000313" key="3">
    <source>
        <dbReference type="EMBL" id="KAK7059927.1"/>
    </source>
</evidence>
<feature type="region of interest" description="Disordered" evidence="1">
    <location>
        <begin position="185"/>
        <end position="212"/>
    </location>
</feature>
<evidence type="ECO:0000256" key="2">
    <source>
        <dbReference type="SAM" id="Phobius"/>
    </source>
</evidence>
<evidence type="ECO:0000256" key="1">
    <source>
        <dbReference type="SAM" id="MobiDB-lite"/>
    </source>
</evidence>
<sequence>MAEFTFQYIFIIILGVFFLAVLFLCVRSRRIETRRRRNARAMEHDGEHGGDGWGKSRPELYDVYVNTVEKGGEGGRDLVWRDIMPISIHPSDLAHATSDSHSHALHQPAAKQVATPPLPSDDAALVLPSVMTVTVLLAMPSPPLPSRVSAPIPTFLPSNAGAKWEVPPSPDNSNLNDPEHDFYESHQADSSIDSGVPMHERRGGDGIGGEGRREEEVLPHYELGVAEVAICTNG</sequence>
<proteinExistence type="predicted"/>
<keyword evidence="2" id="KW-1133">Transmembrane helix</keyword>
<keyword evidence="2" id="KW-0812">Transmembrane</keyword>
<keyword evidence="2" id="KW-0472">Membrane</keyword>
<name>A0AAW0E8P4_9AGAR</name>
<evidence type="ECO:0000313" key="4">
    <source>
        <dbReference type="Proteomes" id="UP001362999"/>
    </source>
</evidence>
<feature type="compositionally biased region" description="Basic and acidic residues" evidence="1">
    <location>
        <begin position="198"/>
        <end position="212"/>
    </location>
</feature>
<comment type="caution">
    <text evidence="3">The sequence shown here is derived from an EMBL/GenBank/DDBJ whole genome shotgun (WGS) entry which is preliminary data.</text>
</comment>
<dbReference type="EMBL" id="JAWWNJ010000003">
    <property type="protein sequence ID" value="KAK7059927.1"/>
    <property type="molecule type" value="Genomic_DNA"/>
</dbReference>
<dbReference type="Proteomes" id="UP001362999">
    <property type="component" value="Unassembled WGS sequence"/>
</dbReference>
<gene>
    <name evidence="3" type="ORF">R3P38DRAFT_2838567</name>
</gene>
<keyword evidence="4" id="KW-1185">Reference proteome</keyword>
<dbReference type="AlphaFoldDB" id="A0AAW0E8P4"/>
<accession>A0AAW0E8P4</accession>